<protein>
    <submittedName>
        <fullName evidence="1">Uncharacterized protein</fullName>
    </submittedName>
</protein>
<dbReference type="OrthoDB" id="3505248at2759"/>
<dbReference type="Proteomes" id="UP000070700">
    <property type="component" value="Unassembled WGS sequence"/>
</dbReference>
<accession>A0A194X332</accession>
<keyword evidence="2" id="KW-1185">Reference proteome</keyword>
<dbReference type="InParanoid" id="A0A194X332"/>
<name>A0A194X332_MOLSC</name>
<evidence type="ECO:0000313" key="1">
    <source>
        <dbReference type="EMBL" id="KUJ14237.1"/>
    </source>
</evidence>
<dbReference type="EMBL" id="KQ947420">
    <property type="protein sequence ID" value="KUJ14237.1"/>
    <property type="molecule type" value="Genomic_DNA"/>
</dbReference>
<dbReference type="AlphaFoldDB" id="A0A194X332"/>
<proteinExistence type="predicted"/>
<organism evidence="1 2">
    <name type="scientific">Mollisia scopiformis</name>
    <name type="common">Conifer needle endophyte fungus</name>
    <name type="synonym">Phialocephala scopiformis</name>
    <dbReference type="NCBI Taxonomy" id="149040"/>
    <lineage>
        <taxon>Eukaryota</taxon>
        <taxon>Fungi</taxon>
        <taxon>Dikarya</taxon>
        <taxon>Ascomycota</taxon>
        <taxon>Pezizomycotina</taxon>
        <taxon>Leotiomycetes</taxon>
        <taxon>Helotiales</taxon>
        <taxon>Mollisiaceae</taxon>
        <taxon>Mollisia</taxon>
    </lineage>
</organism>
<evidence type="ECO:0000313" key="2">
    <source>
        <dbReference type="Proteomes" id="UP000070700"/>
    </source>
</evidence>
<sequence>MSDTPVPLRDTRTIKKRNLAMTVEQPFFRTMTKTCLKRMKTGAKNAFPNLGETEALYEFARKHQLEGFFTSTKRERDVCLALIDYFMSNDYRSRNFSQREGYRGMKFFVPSQTPTLESVDRPKAKELTAIIVHPSEQGAKLSTDHKAHLLKLPAEIRLQILELVVSVSREKTVHPKVVTCNWKPEWSESRYEIEIPNCYPSVTEMSEYARNQREDDEGIYTEIQKVYYKSIDATCLRVCKQLYRERSKVLYGRNRFAFGMSNTSFRRSPPSYVGGQVQTWNRPDKPVLDNNRQHNITLAIENVEGQAPHESATMAYCDSLLRFLYTICPRNASFLTSLTFEGNVKIHDCYSKRCSSQCDDDLVHSLRTYVPFLNKFCTSLRKLTILAGKGGGVSIRSARIEDGPNRWNKAFLSLLEHDIRSLSTLEEIEVCDRDKVPLIVAQTTVAWFVERARAKAKEDARALEERTKLERGSA</sequence>
<dbReference type="KEGG" id="psco:LY89DRAFT_784225"/>
<dbReference type="GeneID" id="28832488"/>
<reference evidence="1 2" key="1">
    <citation type="submission" date="2015-10" db="EMBL/GenBank/DDBJ databases">
        <title>Full genome of DAOMC 229536 Phialocephala scopiformis, a fungal endophyte of spruce producing the potent anti-insectan compound rugulosin.</title>
        <authorList>
            <consortium name="DOE Joint Genome Institute"/>
            <person name="Walker A.K."/>
            <person name="Frasz S.L."/>
            <person name="Seifert K.A."/>
            <person name="Miller J.D."/>
            <person name="Mondo S.J."/>
            <person name="Labutti K."/>
            <person name="Lipzen A."/>
            <person name="Dockter R."/>
            <person name="Kennedy M."/>
            <person name="Grigoriev I.V."/>
            <person name="Spatafora J.W."/>
        </authorList>
    </citation>
    <scope>NUCLEOTIDE SEQUENCE [LARGE SCALE GENOMIC DNA]</scope>
    <source>
        <strain evidence="1 2">CBS 120377</strain>
    </source>
</reference>
<dbReference type="RefSeq" id="XP_018068592.1">
    <property type="nucleotide sequence ID" value="XM_018222762.1"/>
</dbReference>
<gene>
    <name evidence="1" type="ORF">LY89DRAFT_784225</name>
</gene>